<dbReference type="RefSeq" id="WP_193734896.1">
    <property type="nucleotide sequence ID" value="NZ_CP063304.1"/>
</dbReference>
<dbReference type="InterPro" id="IPR042002">
    <property type="entry name" value="Sortase_C"/>
</dbReference>
<sequence length="286" mass="32253">MKQKKGNSRLPYIIIIILLVLGVALFLYPALSKYVAELNQSEVVKTYNDSVKRMKEEEYEAEWQRAVAYNESLAGEPVKDPFLEGSGMALPEDYLSILNIDGVMGNIEIPKISVNLPIYHGTDTDTLEKGVGHIRQTALPVGGSGTHAVLTGHTGLPNAKLFDDLTEMKEGDLFLLRILNQTLAYEVDSILVVEPEDVKPLDPIPGEDHVTLVTCTPYGINSHRLLVRGVRTEYHKEEVEKQKKEKKGMSAKELLMLEIAVILLLVFLIFIIFMKKRVRRKRKDRK</sequence>
<keyword evidence="5" id="KW-1185">Reference proteome</keyword>
<evidence type="ECO:0000313" key="5">
    <source>
        <dbReference type="Proteomes" id="UP000593601"/>
    </source>
</evidence>
<feature type="transmembrane region" description="Helical" evidence="3">
    <location>
        <begin position="254"/>
        <end position="273"/>
    </location>
</feature>
<dbReference type="AlphaFoldDB" id="A0A7M2RF00"/>
<protein>
    <submittedName>
        <fullName evidence="4">Class C sortase</fullName>
    </submittedName>
</protein>
<evidence type="ECO:0000256" key="1">
    <source>
        <dbReference type="ARBA" id="ARBA00022801"/>
    </source>
</evidence>
<evidence type="ECO:0000313" key="4">
    <source>
        <dbReference type="EMBL" id="QOV18534.1"/>
    </source>
</evidence>
<name>A0A7M2RF00_9FIRM</name>
<feature type="active site" description="Proton donor/acceptor" evidence="2">
    <location>
        <position position="153"/>
    </location>
</feature>
<keyword evidence="1" id="KW-0378">Hydrolase</keyword>
<dbReference type="EMBL" id="CP063304">
    <property type="protein sequence ID" value="QOV18534.1"/>
    <property type="molecule type" value="Genomic_DNA"/>
</dbReference>
<dbReference type="KEGG" id="bliq:INP51_10985"/>
<dbReference type="GO" id="GO:0016787">
    <property type="term" value="F:hydrolase activity"/>
    <property type="evidence" value="ECO:0007669"/>
    <property type="project" value="UniProtKB-KW"/>
</dbReference>
<proteinExistence type="predicted"/>
<feature type="active site" description="Acyl-thioester intermediate" evidence="2">
    <location>
        <position position="215"/>
    </location>
</feature>
<evidence type="ECO:0000256" key="3">
    <source>
        <dbReference type="SAM" id="Phobius"/>
    </source>
</evidence>
<dbReference type="NCBIfam" id="TIGR01076">
    <property type="entry name" value="sortase_fam"/>
    <property type="match status" value="1"/>
</dbReference>
<keyword evidence="3" id="KW-0472">Membrane</keyword>
<gene>
    <name evidence="4" type="ORF">INP51_10985</name>
</gene>
<feature type="transmembrane region" description="Helical" evidence="3">
    <location>
        <begin position="12"/>
        <end position="31"/>
    </location>
</feature>
<dbReference type="Gene3D" id="2.40.260.10">
    <property type="entry name" value="Sortase"/>
    <property type="match status" value="1"/>
</dbReference>
<accession>A0A7M2RF00</accession>
<organism evidence="4 5">
    <name type="scientific">Blautia liquoris</name>
    <dbReference type="NCBI Taxonomy" id="2779518"/>
    <lineage>
        <taxon>Bacteria</taxon>
        <taxon>Bacillati</taxon>
        <taxon>Bacillota</taxon>
        <taxon>Clostridia</taxon>
        <taxon>Lachnospirales</taxon>
        <taxon>Lachnospiraceae</taxon>
        <taxon>Blautia</taxon>
    </lineage>
</organism>
<dbReference type="NCBIfam" id="NF033745">
    <property type="entry name" value="class_C_sortase"/>
    <property type="match status" value="1"/>
</dbReference>
<keyword evidence="3" id="KW-1133">Transmembrane helix</keyword>
<dbReference type="Proteomes" id="UP000593601">
    <property type="component" value="Chromosome"/>
</dbReference>
<reference evidence="4 5" key="1">
    <citation type="submission" date="2020-10" db="EMBL/GenBank/DDBJ databases">
        <title>Blautia liquoris sp.nov., isolated from the mud in a fermentation cellar used for the production of Chinese strong-flavoured liquor.</title>
        <authorList>
            <person name="Lu L."/>
        </authorList>
    </citation>
    <scope>NUCLEOTIDE SEQUENCE [LARGE SCALE GENOMIC DNA]</scope>
    <source>
        <strain evidence="4 5">LZLJ-3</strain>
    </source>
</reference>
<evidence type="ECO:0000256" key="2">
    <source>
        <dbReference type="PIRSR" id="PIRSR605754-1"/>
    </source>
</evidence>
<dbReference type="InterPro" id="IPR023365">
    <property type="entry name" value="Sortase_dom-sf"/>
</dbReference>
<dbReference type="SUPFAM" id="SSF63817">
    <property type="entry name" value="Sortase"/>
    <property type="match status" value="1"/>
</dbReference>
<keyword evidence="3" id="KW-0812">Transmembrane</keyword>
<dbReference type="InterPro" id="IPR005754">
    <property type="entry name" value="Sortase"/>
</dbReference>
<dbReference type="Pfam" id="PF04203">
    <property type="entry name" value="Sortase"/>
    <property type="match status" value="1"/>
</dbReference>
<dbReference type="CDD" id="cd05827">
    <property type="entry name" value="Sortase_C"/>
    <property type="match status" value="1"/>
</dbReference>